<dbReference type="PROSITE" id="PS00502">
    <property type="entry name" value="POLYGALACTURONASE"/>
    <property type="match status" value="1"/>
</dbReference>
<dbReference type="EC" id="3.2.1.67" evidence="13"/>
<organism evidence="17 18">
    <name type="scientific">Bondarzewia mesenterica</name>
    <dbReference type="NCBI Taxonomy" id="1095465"/>
    <lineage>
        <taxon>Eukaryota</taxon>
        <taxon>Fungi</taxon>
        <taxon>Dikarya</taxon>
        <taxon>Basidiomycota</taxon>
        <taxon>Agaricomycotina</taxon>
        <taxon>Agaricomycetes</taxon>
        <taxon>Russulales</taxon>
        <taxon>Bondarzewiaceae</taxon>
        <taxon>Bondarzewia</taxon>
    </lineage>
</organism>
<feature type="active site" evidence="15">
    <location>
        <position position="261"/>
    </location>
</feature>
<dbReference type="EMBL" id="SGPL01000068">
    <property type="protein sequence ID" value="THH18670.1"/>
    <property type="molecule type" value="Genomic_DNA"/>
</dbReference>
<evidence type="ECO:0000256" key="14">
    <source>
        <dbReference type="ARBA" id="ARBA00048766"/>
    </source>
</evidence>
<dbReference type="PANTHER" id="PTHR31736:SF12">
    <property type="entry name" value="EXO-POLYGALACTURONASE, PUTATIVE-RELATED"/>
    <property type="match status" value="1"/>
</dbReference>
<evidence type="ECO:0000256" key="12">
    <source>
        <dbReference type="ARBA" id="ARBA00037312"/>
    </source>
</evidence>
<keyword evidence="11" id="KW-0624">Polysaccharide degradation</keyword>
<comment type="catalytic activity">
    <reaction evidence="14">
        <text>[(1-&gt;4)-alpha-D-galacturonosyl](n) + H2O = alpha-D-galacturonate + [(1-&gt;4)-alpha-D-galacturonosyl](n-1)</text>
        <dbReference type="Rhea" id="RHEA:14117"/>
        <dbReference type="Rhea" id="RHEA-COMP:14570"/>
        <dbReference type="Rhea" id="RHEA-COMP:14572"/>
        <dbReference type="ChEBI" id="CHEBI:15377"/>
        <dbReference type="ChEBI" id="CHEBI:58658"/>
        <dbReference type="ChEBI" id="CHEBI:140523"/>
        <dbReference type="EC" id="3.2.1.67"/>
    </reaction>
</comment>
<evidence type="ECO:0000256" key="16">
    <source>
        <dbReference type="RuleBase" id="RU361169"/>
    </source>
</evidence>
<dbReference type="Pfam" id="PF00295">
    <property type="entry name" value="Glyco_hydro_28"/>
    <property type="match status" value="1"/>
</dbReference>
<evidence type="ECO:0000256" key="5">
    <source>
        <dbReference type="ARBA" id="ARBA00022801"/>
    </source>
</evidence>
<reference evidence="17 18" key="1">
    <citation type="submission" date="2019-02" db="EMBL/GenBank/DDBJ databases">
        <title>Genome sequencing of the rare red list fungi Bondarzewia mesenterica.</title>
        <authorList>
            <person name="Buettner E."/>
            <person name="Kellner H."/>
        </authorList>
    </citation>
    <scope>NUCLEOTIDE SEQUENCE [LARGE SCALE GENOMIC DNA]</scope>
    <source>
        <strain evidence="17 18">DSM 108281</strain>
    </source>
</reference>
<evidence type="ECO:0000313" key="18">
    <source>
        <dbReference type="Proteomes" id="UP000310158"/>
    </source>
</evidence>
<comment type="caution">
    <text evidence="17">The sequence shown here is derived from an EMBL/GenBank/DDBJ whole genome shotgun (WGS) entry which is preliminary data.</text>
</comment>
<evidence type="ECO:0000256" key="15">
    <source>
        <dbReference type="PROSITE-ProRule" id="PRU10052"/>
    </source>
</evidence>
<dbReference type="AlphaFoldDB" id="A0A4S4M732"/>
<dbReference type="Gene3D" id="2.160.20.10">
    <property type="entry name" value="Single-stranded right-handed beta-helix, Pectin lyase-like"/>
    <property type="match status" value="1"/>
</dbReference>
<keyword evidence="8" id="KW-0119">Carbohydrate metabolism</keyword>
<keyword evidence="3" id="KW-0964">Secreted</keyword>
<evidence type="ECO:0000256" key="3">
    <source>
        <dbReference type="ARBA" id="ARBA00022525"/>
    </source>
</evidence>
<evidence type="ECO:0000256" key="9">
    <source>
        <dbReference type="ARBA" id="ARBA00023295"/>
    </source>
</evidence>
<keyword evidence="18" id="KW-1185">Reference proteome</keyword>
<keyword evidence="10" id="KW-0961">Cell wall biogenesis/degradation</keyword>
<proteinExistence type="inferred from homology"/>
<comment type="function">
    <text evidence="12">Specific in hydrolyzing the terminal glycosidic bond of polygalacturonic acid and oligogalacturonates.</text>
</comment>
<protein>
    <recommendedName>
        <fullName evidence="13">galacturonan 1,4-alpha-galacturonidase</fullName>
        <ecNumber evidence="13">3.2.1.67</ecNumber>
    </recommendedName>
</protein>
<evidence type="ECO:0000256" key="2">
    <source>
        <dbReference type="ARBA" id="ARBA00008834"/>
    </source>
</evidence>
<comment type="similarity">
    <text evidence="2 16">Belongs to the glycosyl hydrolase 28 family.</text>
</comment>
<gene>
    <name evidence="17" type="ORF">EW146_g2337</name>
</gene>
<sequence length="575" mass="62392">MQLGCIVPARYMLLGVYFQIPRSALVQSPIRIGMTRLLHLAALGLALREFGVQGMRSTCTLEASGGDDAPAFVRAIRTCDTIVIPQHTTISVATRMDMTGVSNKHISVQGTVKFTDDIPYWTGSTFWILGGKNIILDGGGTLDGNGQAWYDSFASNSSLVRPIMLTILNGTDVMVQNIHEVNGPNWNNLVYQSKNIVYDNININAKSTSKNTAKNTDGWDTYRSDNVVIKNSVINNGDDCVSFKPNSTNILVTNLMCNGSHGISVGSLGQYAGVYDIVQNVASINITMSNAQNGARIKAWAGPGVGSGIVKNVTFQDFFETNVDNPIIIDQCYETSAEACAEFPSNTYIEDIWFDNISGTSSGSEKTVVASLSCSPDGRCGDINVNNITLSSTMTELTWKNWSITADNAKTKQQSDADSETGARKESMLRPAWQRAALSAFHLSVGAGLAAMIFVGRSRVIRRLHILPTNSPGVPGGKQLFFQGVHNWGATGTVLPLKNAHLFPGRDDTEVIFRLEGARGHWWIGLNGARINGEKVNAKRARDEMLVAWGIKKGSEVQDGIEGRWTAGPIMDNAW</sequence>
<dbReference type="GO" id="GO:0071555">
    <property type="term" value="P:cell wall organization"/>
    <property type="evidence" value="ECO:0007669"/>
    <property type="project" value="UniProtKB-KW"/>
</dbReference>
<keyword evidence="4" id="KW-0732">Signal</keyword>
<keyword evidence="7" id="KW-0325">Glycoprotein</keyword>
<keyword evidence="9 16" id="KW-0326">Glycosidase</keyword>
<keyword evidence="6" id="KW-1015">Disulfide bond</keyword>
<evidence type="ECO:0000256" key="6">
    <source>
        <dbReference type="ARBA" id="ARBA00023157"/>
    </source>
</evidence>
<dbReference type="InterPro" id="IPR011050">
    <property type="entry name" value="Pectin_lyase_fold/virulence"/>
</dbReference>
<keyword evidence="5 16" id="KW-0378">Hydrolase</keyword>
<evidence type="ECO:0000313" key="17">
    <source>
        <dbReference type="EMBL" id="THH18670.1"/>
    </source>
</evidence>
<evidence type="ECO:0000256" key="11">
    <source>
        <dbReference type="ARBA" id="ARBA00023326"/>
    </source>
</evidence>
<dbReference type="SUPFAM" id="SSF51126">
    <property type="entry name" value="Pectin lyase-like"/>
    <property type="match status" value="1"/>
</dbReference>
<dbReference type="InterPro" id="IPR000743">
    <property type="entry name" value="Glyco_hydro_28"/>
</dbReference>
<dbReference type="GO" id="GO:0004650">
    <property type="term" value="F:polygalacturonase activity"/>
    <property type="evidence" value="ECO:0007669"/>
    <property type="project" value="InterPro"/>
</dbReference>
<dbReference type="GO" id="GO:0047911">
    <property type="term" value="F:galacturan 1,4-alpha-galacturonidase activity"/>
    <property type="evidence" value="ECO:0007669"/>
    <property type="project" value="UniProtKB-EC"/>
</dbReference>
<dbReference type="GO" id="GO:0005576">
    <property type="term" value="C:extracellular region"/>
    <property type="evidence" value="ECO:0007669"/>
    <property type="project" value="UniProtKB-SubCell"/>
</dbReference>
<name>A0A4S4M732_9AGAM</name>
<comment type="subcellular location">
    <subcellularLocation>
        <location evidence="1">Secreted</location>
    </subcellularLocation>
</comment>
<dbReference type="InterPro" id="IPR012334">
    <property type="entry name" value="Pectin_lyas_fold"/>
</dbReference>
<evidence type="ECO:0000256" key="4">
    <source>
        <dbReference type="ARBA" id="ARBA00022729"/>
    </source>
</evidence>
<evidence type="ECO:0000256" key="13">
    <source>
        <dbReference type="ARBA" id="ARBA00038933"/>
    </source>
</evidence>
<dbReference type="PANTHER" id="PTHR31736">
    <property type="match status" value="1"/>
</dbReference>
<accession>A0A4S4M732</accession>
<evidence type="ECO:0000256" key="7">
    <source>
        <dbReference type="ARBA" id="ARBA00023180"/>
    </source>
</evidence>
<dbReference type="OrthoDB" id="187139at2759"/>
<evidence type="ECO:0000256" key="8">
    <source>
        <dbReference type="ARBA" id="ARBA00023277"/>
    </source>
</evidence>
<evidence type="ECO:0000256" key="10">
    <source>
        <dbReference type="ARBA" id="ARBA00023316"/>
    </source>
</evidence>
<dbReference type="Proteomes" id="UP000310158">
    <property type="component" value="Unassembled WGS sequence"/>
</dbReference>
<dbReference type="GO" id="GO:0000272">
    <property type="term" value="P:polysaccharide catabolic process"/>
    <property type="evidence" value="ECO:0007669"/>
    <property type="project" value="UniProtKB-KW"/>
</dbReference>
<evidence type="ECO:0000256" key="1">
    <source>
        <dbReference type="ARBA" id="ARBA00004613"/>
    </source>
</evidence>